<protein>
    <submittedName>
        <fullName evidence="3">Type III effector pipB2</fullName>
    </submittedName>
</protein>
<dbReference type="Pfam" id="PF09937">
    <property type="entry name" value="DUF2169"/>
    <property type="match status" value="1"/>
</dbReference>
<dbReference type="Proteomes" id="UP000053235">
    <property type="component" value="Unassembled WGS sequence"/>
</dbReference>
<dbReference type="PANTHER" id="PTHR14136">
    <property type="entry name" value="BTB_POZ DOMAIN-CONTAINING PROTEIN KCTD9"/>
    <property type="match status" value="1"/>
</dbReference>
<feature type="coiled-coil region" evidence="1">
    <location>
        <begin position="695"/>
        <end position="722"/>
    </location>
</feature>
<keyword evidence="1" id="KW-0175">Coiled coil</keyword>
<dbReference type="PANTHER" id="PTHR14136:SF17">
    <property type="entry name" value="BTB_POZ DOMAIN-CONTAINING PROTEIN KCTD9"/>
    <property type="match status" value="1"/>
</dbReference>
<dbReference type="SUPFAM" id="SSF141571">
    <property type="entry name" value="Pentapeptide repeat-like"/>
    <property type="match status" value="2"/>
</dbReference>
<proteinExistence type="predicted"/>
<keyword evidence="4" id="KW-1185">Reference proteome</keyword>
<dbReference type="Pfam" id="PF00805">
    <property type="entry name" value="Pentapeptide"/>
    <property type="match status" value="3"/>
</dbReference>
<dbReference type="OrthoDB" id="237820at2"/>
<dbReference type="RefSeq" id="WP_055670980.1">
    <property type="nucleotide sequence ID" value="NZ_CXWD01000004.1"/>
</dbReference>
<dbReference type="AlphaFoldDB" id="A0A0M6ZVR0"/>
<evidence type="ECO:0000313" key="3">
    <source>
        <dbReference type="EMBL" id="CTQ66869.1"/>
    </source>
</evidence>
<feature type="domain" description="DUF2169" evidence="2">
    <location>
        <begin position="25"/>
        <end position="300"/>
    </location>
</feature>
<dbReference type="InterPro" id="IPR001646">
    <property type="entry name" value="5peptide_repeat"/>
</dbReference>
<evidence type="ECO:0000259" key="2">
    <source>
        <dbReference type="Pfam" id="PF09937"/>
    </source>
</evidence>
<dbReference type="EMBL" id="CXWD01000004">
    <property type="protein sequence ID" value="CTQ66869.1"/>
    <property type="molecule type" value="Genomic_DNA"/>
</dbReference>
<dbReference type="Gene3D" id="2.160.20.80">
    <property type="entry name" value="E3 ubiquitin-protein ligase SopA"/>
    <property type="match status" value="2"/>
</dbReference>
<accession>A0A0M6ZVR0</accession>
<reference evidence="4" key="1">
    <citation type="submission" date="2015-07" db="EMBL/GenBank/DDBJ databases">
        <authorList>
            <person name="Rodrigo-Torres Lidia"/>
            <person name="Arahal R.David."/>
        </authorList>
    </citation>
    <scope>NUCLEOTIDE SEQUENCE [LARGE SCALE GENOMIC DNA]</scope>
    <source>
        <strain evidence="4">CECT 5112</strain>
    </source>
</reference>
<gene>
    <name evidence="3" type="primary">pipB2_1</name>
    <name evidence="3" type="ORF">LAX5112_01123</name>
</gene>
<dbReference type="InterPro" id="IPR018683">
    <property type="entry name" value="DUF2169"/>
</dbReference>
<name>A0A0M6ZVR0_9HYPH</name>
<dbReference type="STRING" id="388408.LAX5112_01123"/>
<organism evidence="3 4">
    <name type="scientific">Roseibium alexandrii</name>
    <dbReference type="NCBI Taxonomy" id="388408"/>
    <lineage>
        <taxon>Bacteria</taxon>
        <taxon>Pseudomonadati</taxon>
        <taxon>Pseudomonadota</taxon>
        <taxon>Alphaproteobacteria</taxon>
        <taxon>Hyphomicrobiales</taxon>
        <taxon>Stappiaceae</taxon>
        <taxon>Roseibium</taxon>
    </lineage>
</organism>
<dbReference type="InterPro" id="IPR051082">
    <property type="entry name" value="Pentapeptide-BTB/POZ_domain"/>
</dbReference>
<sequence length="1071" mass="115927">MPAIIKPSRVSVAHQTDPTKDGALTTVSAYALFDFEEPSRLLTEQALWPMVTEQMPNGAIFDKGQLKPKGEVIIAGNALSPTDAPIEGIRVSVRFERFHKELAVFGDRVWQLTDQGVQMSRPVPFLKMPIGEAQAFGGPNYAPNARGKGHGARSILEAGYDAPLPNVEDPARLIKAPDDQPVPAHFGPIAADDAARLKYLGTYDQHWIDHISPLKPDDFNPLYHCEAPEDQRFDGFFEGGETFAITGMSRGEASVGGQLPRLTARCFYKLTNTNELIETTMRCDTVTLFPNVQKAVLTFRGLLRGTDRFAEDIAAIMVGLEETDAVSRDAAYYADVYQKRTSKDEAHKYALADYQLMPDVDPAILSAKREAKLEKAAADRQKFMDNQNWAARKMLEDEGLPGDLVPPPKSDIIDDIPLVAQPTPEELENGDLDLAALLDDVKAVEDALLEKRDREMAKAELQRRAIVAATPPKLLPPHAKKPIVDDAFLARFSDLELDPDFASGLQEVTGQLTALKDRSPSSPFAGLDDYSGAAGALDETLAGIFGEPDAPSEEDIELAYTKAVARAMKQPEGSILADARKAIDEMDLSQLEGLDEAMKPPSDAIDDQFSAMIGELAETTPAPSAKQSSFKDLLASQPDDMPMDDLTAKLEEGLSKLDSPIIPKDKPGEMLETLLERVEGMQADGPQPPEGQTPSETALASVATAKDRMDEAEETMEDSMATARQQSPAPLFPLEALPEGVPIRLGAFVTGKLRDGHDFKGADLAGADLRGVDFSGMDLSGTFFEQSDLTDARFTGSNLTGAVFSGATLTGVDFSDCDMTRANLNRASAQELSLDRAKMHDLLIIQSDLSGSTGTGADLEKVRLIESNIDDMQLKQSRMTDCQILTGSADGFKATSSKLLRTMFVTLSMKGLDLSDSDLERIGFMEVKAPGMRAVNGKWLSVGIMGASDLTGSRFDGLHATESSFNTAEMPECCFLRASGTACFFNACNLEANDFRLSSFRNSLFGRSNFAGSDFFGANLFAAALTGVDLRRCSMRAANLFAADLLEAKLASCDFSGANLGMTLLEQPTHA</sequence>
<evidence type="ECO:0000256" key="1">
    <source>
        <dbReference type="SAM" id="Coils"/>
    </source>
</evidence>
<evidence type="ECO:0000313" key="4">
    <source>
        <dbReference type="Proteomes" id="UP000053235"/>
    </source>
</evidence>